<dbReference type="InterPro" id="IPR050309">
    <property type="entry name" value="Type-B_Carboxylest/Lipase"/>
</dbReference>
<feature type="domain" description="Carboxylesterase type B" evidence="2">
    <location>
        <begin position="50"/>
        <end position="501"/>
    </location>
</feature>
<reference evidence="3 4" key="1">
    <citation type="submission" date="2019-06" db="EMBL/GenBank/DDBJ databases">
        <title>Description of Kitasatospora acidophila sp. nov. isolated from pine grove soil, and reclassification of Streptomyces novaecaesareae to Kitasatospora novaeceasareae comb. nov.</title>
        <authorList>
            <person name="Kim M.J."/>
        </authorList>
    </citation>
    <scope>NUCLEOTIDE SEQUENCE [LARGE SCALE GENOMIC DNA]</scope>
    <source>
        <strain evidence="3 4">MMS16-CNU292</strain>
    </source>
</reference>
<evidence type="ECO:0000313" key="4">
    <source>
        <dbReference type="Proteomes" id="UP000319103"/>
    </source>
</evidence>
<proteinExistence type="predicted"/>
<gene>
    <name evidence="3" type="ORF">E6W39_36845</name>
</gene>
<organism evidence="3 4">
    <name type="scientific">Kitasatospora acidiphila</name>
    <dbReference type="NCBI Taxonomy" id="2567942"/>
    <lineage>
        <taxon>Bacteria</taxon>
        <taxon>Bacillati</taxon>
        <taxon>Actinomycetota</taxon>
        <taxon>Actinomycetes</taxon>
        <taxon>Kitasatosporales</taxon>
        <taxon>Streptomycetaceae</taxon>
        <taxon>Kitasatospora</taxon>
    </lineage>
</organism>
<dbReference type="AlphaFoldDB" id="A0A540WEA6"/>
<name>A0A540WEA6_9ACTN</name>
<feature type="signal peptide" evidence="1">
    <location>
        <begin position="1"/>
        <end position="33"/>
    </location>
</feature>
<dbReference type="PANTHER" id="PTHR11559">
    <property type="entry name" value="CARBOXYLESTERASE"/>
    <property type="match status" value="1"/>
</dbReference>
<dbReference type="OrthoDB" id="3199405at2"/>
<comment type="caution">
    <text evidence="3">The sequence shown here is derived from an EMBL/GenBank/DDBJ whole genome shotgun (WGS) entry which is preliminary data.</text>
</comment>
<evidence type="ECO:0000313" key="3">
    <source>
        <dbReference type="EMBL" id="TQF06744.1"/>
    </source>
</evidence>
<evidence type="ECO:0000256" key="1">
    <source>
        <dbReference type="SAM" id="SignalP"/>
    </source>
</evidence>
<dbReference type="EMBL" id="VIGB01000003">
    <property type="protein sequence ID" value="TQF06744.1"/>
    <property type="molecule type" value="Genomic_DNA"/>
</dbReference>
<keyword evidence="1" id="KW-0732">Signal</keyword>
<dbReference type="Pfam" id="PF00135">
    <property type="entry name" value="COesterase"/>
    <property type="match status" value="1"/>
</dbReference>
<dbReference type="Gene3D" id="3.40.50.1820">
    <property type="entry name" value="alpha/beta hydrolase"/>
    <property type="match status" value="1"/>
</dbReference>
<evidence type="ECO:0000259" key="2">
    <source>
        <dbReference type="Pfam" id="PF00135"/>
    </source>
</evidence>
<feature type="chain" id="PRO_5022155690" evidence="1">
    <location>
        <begin position="34"/>
        <end position="549"/>
    </location>
</feature>
<dbReference type="SUPFAM" id="SSF53474">
    <property type="entry name" value="alpha/beta-Hydrolases"/>
    <property type="match status" value="1"/>
</dbReference>
<keyword evidence="4" id="KW-1185">Reference proteome</keyword>
<accession>A0A540WEA6</accession>
<dbReference type="InterPro" id="IPR029058">
    <property type="entry name" value="AB_hydrolase_fold"/>
</dbReference>
<dbReference type="RefSeq" id="WP_141637154.1">
    <property type="nucleotide sequence ID" value="NZ_VIGB01000003.1"/>
</dbReference>
<dbReference type="InterPro" id="IPR002018">
    <property type="entry name" value="CarbesteraseB"/>
</dbReference>
<protein>
    <submittedName>
        <fullName evidence="3">Carboxylesterase/lipase family protein</fullName>
    </submittedName>
</protein>
<sequence length="549" mass="58392">MVRTAIGKATGAVAAALTLLVGGLLGAAGPAAADPGGVASVAGGRDCLARTGFGRVQGVAQGAVCAYLGVPYAAPPTGARRFRPPAPPLSWQGTLAATTAKPGCPQDLAAGPGVGTEDCLYTQIWQPRTGGTHRPVMVFLHGGADEFGAASEPVFDGSALAARGDAVVVSVDYRLGLLGWTELGGLDPRYAGSGNNGLRDEIAALTWVQGHIRAFGGDPGRVTVFGESEGAISISALLAGDHPERLFQRAILESGPGYLVHDHQYAQDAAAHVLAAGNVTSIAQLDAMSTAQLLQIQQKAQQGISGAASALFFGPSIDGTLIPGPVVERIAAGSARRVDLLLGTNENETDYWALFDPRVLDLSLSAYRTFPRVLADRKQQMYQVYATDRPDLPPGRVVNAMLTDQVFRVPTLRMAEAQDRWRPTHVYQFDWHVPHVAGLPEAQNLGAMHTEEVPFVLGNLDLDAYPRGAATLAAERPQLTALSQDMMDAWSGFARTGSPGWSSYTPVERATKIWDVPERLQLGPQDDERVLWDDYSFPDWNFEAWQPQG</sequence>
<dbReference type="Proteomes" id="UP000319103">
    <property type="component" value="Unassembled WGS sequence"/>
</dbReference>